<dbReference type="Pfam" id="PF00900">
    <property type="entry name" value="Ribosomal_S4e"/>
    <property type="match status" value="1"/>
</dbReference>
<accession>A0A075HIP9</accession>
<evidence type="ECO:0000256" key="5">
    <source>
        <dbReference type="ARBA" id="ARBA00023274"/>
    </source>
</evidence>
<keyword evidence="4 7" id="KW-0689">Ribosomal protein</keyword>
<dbReference type="EMBL" id="KF901022">
    <property type="protein sequence ID" value="AIF15170.1"/>
    <property type="molecule type" value="Genomic_DNA"/>
</dbReference>
<dbReference type="SUPFAM" id="SSF55174">
    <property type="entry name" value="Alpha-L RNA-binding motif"/>
    <property type="match status" value="1"/>
</dbReference>
<dbReference type="GO" id="GO:0019843">
    <property type="term" value="F:rRNA binding"/>
    <property type="evidence" value="ECO:0007669"/>
    <property type="project" value="UniProtKB-KW"/>
</dbReference>
<proteinExistence type="inferred from homology"/>
<keyword evidence="2" id="KW-0699">rRNA-binding</keyword>
<dbReference type="Gene3D" id="2.40.50.740">
    <property type="match status" value="1"/>
</dbReference>
<gene>
    <name evidence="10" type="primary">RP-S4e</name>
    <name evidence="10" type="synonym">RPS4</name>
    <name evidence="7" type="synonym">rps4e</name>
</gene>
<evidence type="ECO:0000313" key="10">
    <source>
        <dbReference type="EMBL" id="AIF15170.1"/>
    </source>
</evidence>
<evidence type="ECO:0000259" key="9">
    <source>
        <dbReference type="Pfam" id="PF08071"/>
    </source>
</evidence>
<comment type="similarity">
    <text evidence="1 7">Belongs to the eukaryotic ribosomal protein eS4 family.</text>
</comment>
<dbReference type="InterPro" id="IPR013845">
    <property type="entry name" value="Ribosomal_eS4_central_region"/>
</dbReference>
<sequence length="238" mass="26584">MGSIAGSKKLKRQMAPLFWGINRKNKRFVITVRPGSHPKNRSIPTALLLRDVLNVVTTLREAKSVIYNGKVIVDGIIRKSLHHSIGLMDVVELQGVSDIYRLVPTHRHTLQPIKIETDEKSKKIVKVTSKTTIKGKKTQLGFHDGRTIIAENDVNVGDSCLIQIPEQKILDVIKLEKDSLVIVTRGINTGQVGHVNNINKATFTLSKRIDLTINKKKFEMPADLVIAVGKEKPVIQIR</sequence>
<dbReference type="PROSITE" id="PS50889">
    <property type="entry name" value="S4"/>
    <property type="match status" value="1"/>
</dbReference>
<keyword evidence="3 7" id="KW-0694">RNA-binding</keyword>
<evidence type="ECO:0000256" key="7">
    <source>
        <dbReference type="HAMAP-Rule" id="MF_00485"/>
    </source>
</evidence>
<evidence type="ECO:0000256" key="2">
    <source>
        <dbReference type="ARBA" id="ARBA00022730"/>
    </source>
</evidence>
<evidence type="ECO:0000256" key="3">
    <source>
        <dbReference type="ARBA" id="ARBA00022884"/>
    </source>
</evidence>
<dbReference type="Gene3D" id="3.10.290.10">
    <property type="entry name" value="RNA-binding S4 domain"/>
    <property type="match status" value="1"/>
</dbReference>
<protein>
    <recommendedName>
        <fullName evidence="6 7">Small ribosomal subunit protein eS4</fullName>
    </recommendedName>
</protein>
<reference evidence="10" key="1">
    <citation type="journal article" date="2014" name="Genome Biol. Evol.">
        <title>Pangenome evidence for extensive interdomain horizontal transfer affecting lineage core and shell genes in uncultured planktonic thaumarchaeota and euryarchaeota.</title>
        <authorList>
            <person name="Deschamps P."/>
            <person name="Zivanovic Y."/>
            <person name="Moreira D."/>
            <person name="Rodriguez-Valera F."/>
            <person name="Lopez-Garcia P."/>
        </authorList>
    </citation>
    <scope>NUCLEOTIDE SEQUENCE</scope>
</reference>
<dbReference type="InterPro" id="IPR000876">
    <property type="entry name" value="Ribosomal_eS4"/>
</dbReference>
<dbReference type="Pfam" id="PF08071">
    <property type="entry name" value="RS4NT"/>
    <property type="match status" value="1"/>
</dbReference>
<feature type="domain" description="Small ribosomal subunit protein eS4 central region" evidence="8">
    <location>
        <begin position="98"/>
        <end position="169"/>
    </location>
</feature>
<dbReference type="InterPro" id="IPR036986">
    <property type="entry name" value="S4_RNA-bd_sf"/>
</dbReference>
<dbReference type="NCBIfam" id="NF003312">
    <property type="entry name" value="PRK04313.1"/>
    <property type="match status" value="1"/>
</dbReference>
<evidence type="ECO:0000256" key="6">
    <source>
        <dbReference type="ARBA" id="ARBA00035272"/>
    </source>
</evidence>
<dbReference type="AlphaFoldDB" id="A0A075HIP9"/>
<name>A0A075HIP9_9ARCH</name>
<feature type="domain" description="Small ribosomal subunit protein eS4 N-terminal" evidence="9">
    <location>
        <begin position="6"/>
        <end position="39"/>
    </location>
</feature>
<dbReference type="InterPro" id="IPR013843">
    <property type="entry name" value="Ribosomal_eS4_N"/>
</dbReference>
<dbReference type="HAMAP" id="MF_00485">
    <property type="entry name" value="Ribosomal_eS4"/>
    <property type="match status" value="1"/>
</dbReference>
<dbReference type="GO" id="GO:0006412">
    <property type="term" value="P:translation"/>
    <property type="evidence" value="ECO:0007669"/>
    <property type="project" value="UniProtKB-UniRule"/>
</dbReference>
<keyword evidence="5 7" id="KW-0687">Ribonucleoprotein</keyword>
<dbReference type="PANTHER" id="PTHR11581">
    <property type="entry name" value="30S/40S RIBOSOMAL PROTEIN S4"/>
    <property type="match status" value="1"/>
</dbReference>
<dbReference type="GO" id="GO:0022627">
    <property type="term" value="C:cytosolic small ribosomal subunit"/>
    <property type="evidence" value="ECO:0007669"/>
    <property type="project" value="TreeGrafter"/>
</dbReference>
<dbReference type="InterPro" id="IPR038237">
    <property type="entry name" value="Ribosomal_eS4_central_sf"/>
</dbReference>
<dbReference type="GO" id="GO:0003735">
    <property type="term" value="F:structural constituent of ribosome"/>
    <property type="evidence" value="ECO:0007669"/>
    <property type="project" value="InterPro"/>
</dbReference>
<dbReference type="InterPro" id="IPR014722">
    <property type="entry name" value="Rib_uL2_dom2"/>
</dbReference>
<dbReference type="PANTHER" id="PTHR11581:SF0">
    <property type="entry name" value="SMALL RIBOSOMAL SUBUNIT PROTEIN ES4"/>
    <property type="match status" value="1"/>
</dbReference>
<evidence type="ECO:0000259" key="8">
    <source>
        <dbReference type="Pfam" id="PF00900"/>
    </source>
</evidence>
<organism evidence="10">
    <name type="scientific">uncultured marine thaumarchaeote KM3_69_H10</name>
    <dbReference type="NCBI Taxonomy" id="1456245"/>
    <lineage>
        <taxon>Archaea</taxon>
        <taxon>Nitrososphaerota</taxon>
        <taxon>environmental samples</taxon>
    </lineage>
</organism>
<evidence type="ECO:0000256" key="4">
    <source>
        <dbReference type="ARBA" id="ARBA00022980"/>
    </source>
</evidence>
<evidence type="ECO:0000256" key="1">
    <source>
        <dbReference type="ARBA" id="ARBA00007500"/>
    </source>
</evidence>
<dbReference type="Gene3D" id="2.30.30.30">
    <property type="match status" value="1"/>
</dbReference>